<evidence type="ECO:0000313" key="1">
    <source>
        <dbReference type="EMBL" id="EGF10434.1"/>
    </source>
</evidence>
<dbReference type="EMBL" id="AFAY01000037">
    <property type="protein sequence ID" value="EGF10434.1"/>
    <property type="molecule type" value="Genomic_DNA"/>
</dbReference>
<organism evidence="1 2">
    <name type="scientific">Neisseria bacilliformis ATCC BAA-1200</name>
    <dbReference type="NCBI Taxonomy" id="888742"/>
    <lineage>
        <taxon>Bacteria</taxon>
        <taxon>Pseudomonadati</taxon>
        <taxon>Pseudomonadota</taxon>
        <taxon>Betaproteobacteria</taxon>
        <taxon>Neisseriales</taxon>
        <taxon>Neisseriaceae</taxon>
        <taxon>Neisseria</taxon>
    </lineage>
</organism>
<keyword evidence="2" id="KW-1185">Reference proteome</keyword>
<protein>
    <submittedName>
        <fullName evidence="1">Uncharacterized protein</fullName>
    </submittedName>
</protein>
<accession>F2BDQ3</accession>
<dbReference type="AlphaFoldDB" id="F2BDQ3"/>
<gene>
    <name evidence="1" type="ORF">HMPREF9123_1842</name>
</gene>
<comment type="caution">
    <text evidence="1">The sequence shown here is derived from an EMBL/GenBank/DDBJ whole genome shotgun (WGS) entry which is preliminary data.</text>
</comment>
<proteinExistence type="predicted"/>
<sequence length="44" mass="5165">MFSDGLLCYGMVVKREPRAWLRHTPYFIARFSVVGRMFAFVVPI</sequence>
<reference evidence="1 2" key="1">
    <citation type="submission" date="2011-02" db="EMBL/GenBank/DDBJ databases">
        <authorList>
            <person name="Muzny D."/>
            <person name="Qin X."/>
            <person name="Deng J."/>
            <person name="Jiang H."/>
            <person name="Liu Y."/>
            <person name="Qu J."/>
            <person name="Song X.-Z."/>
            <person name="Zhang L."/>
            <person name="Thornton R."/>
            <person name="Coyle M."/>
            <person name="Francisco L."/>
            <person name="Jackson L."/>
            <person name="Javaid M."/>
            <person name="Korchina V."/>
            <person name="Kovar C."/>
            <person name="Mata R."/>
            <person name="Mathew T."/>
            <person name="Ngo R."/>
            <person name="Nguyen L."/>
            <person name="Nguyen N."/>
            <person name="Okwuonu G."/>
            <person name="Ongeri F."/>
            <person name="Pham C."/>
            <person name="Simmons D."/>
            <person name="Wilczek-Boney K."/>
            <person name="Hale W."/>
            <person name="Jakkamsetti A."/>
            <person name="Pham P."/>
            <person name="Ruth R."/>
            <person name="San Lucas F."/>
            <person name="Warren J."/>
            <person name="Zhang J."/>
            <person name="Zhao Z."/>
            <person name="Zhou C."/>
            <person name="Zhu D."/>
            <person name="Lee S."/>
            <person name="Bess C."/>
            <person name="Blankenburg K."/>
            <person name="Forbes L."/>
            <person name="Fu Q."/>
            <person name="Gubbala S."/>
            <person name="Hirani K."/>
            <person name="Jayaseelan J.C."/>
            <person name="Lara F."/>
            <person name="Munidasa M."/>
            <person name="Palculict T."/>
            <person name="Patil S."/>
            <person name="Pu L.-L."/>
            <person name="Saada N."/>
            <person name="Tang L."/>
            <person name="Weissenberger G."/>
            <person name="Zhu Y."/>
            <person name="Hemphill L."/>
            <person name="Shang Y."/>
            <person name="Youmans B."/>
            <person name="Ayvaz T."/>
            <person name="Ross M."/>
            <person name="Santibanez J."/>
            <person name="Aqrawi P."/>
            <person name="Gross S."/>
            <person name="Joshi V."/>
            <person name="Fowler G."/>
            <person name="Nazareth L."/>
            <person name="Reid J."/>
            <person name="Worley K."/>
            <person name="Petrosino J."/>
            <person name="Highlander S."/>
            <person name="Gibbs R."/>
        </authorList>
    </citation>
    <scope>NUCLEOTIDE SEQUENCE [LARGE SCALE GENOMIC DNA]</scope>
    <source>
        <strain evidence="1 2">ATCC BAA-1200</strain>
    </source>
</reference>
<dbReference type="HOGENOM" id="CLU_3219013_0_0_4"/>
<dbReference type="Proteomes" id="UP000004105">
    <property type="component" value="Unassembled WGS sequence"/>
</dbReference>
<name>F2BDQ3_9NEIS</name>
<evidence type="ECO:0000313" key="2">
    <source>
        <dbReference type="Proteomes" id="UP000004105"/>
    </source>
</evidence>